<keyword evidence="2" id="KW-1185">Reference proteome</keyword>
<dbReference type="EMBL" id="CAUYUJ010015622">
    <property type="protein sequence ID" value="CAK0856324.1"/>
    <property type="molecule type" value="Genomic_DNA"/>
</dbReference>
<proteinExistence type="predicted"/>
<gene>
    <name evidence="1" type="ORF">PCOR1329_LOCUS46738</name>
</gene>
<name>A0ABN9UAG5_9DINO</name>
<sequence>MRRCALTAGFCPNFVALYYGNRSPYWYLCDNSEVYPFGGSVNKNYQMSGKDGNEWMVYSDAMVMGRGHSIMDSSLVFSPFVLLFSKAILIDEAKGEIRFDNWWASINPKDPALKEIMDLRSQVLPKFKEAVESRDLSLFPKQLTTRMAKACMSAPIALKSMEPMRKSIDEETTGAARRRLSIFEWPLDEGAGVEKDCAPPPPGLRHCCVPVLLLDLSSLSRVNVPTAAKRELLSVPCSGVAYASRCGPAGGAGDPVVVASLCRGCAACERLAEPCGAWGAFVLGRLVCDGVGLAEVHGYDLVHQRGVSEDVALSAPERVGTTSAVVPYIEKYDDNYSDDVPYDVDPAGVYRFRREPTAAEEHVYLRDAELLADHHCHTVAATLETPMERAVAADAQVLPAMCSGARGAITWATLSARGREEDIGRGKKLSMELPWQRASANLVKKRRLTVADSSDLPSVMMSPLDALLAIPYLFHFRPSLPIALPVGYFRLVGAVSGFNGVHARDLDVHRLASAVVEGFREAGLVAAADVDAPDDDLARDRTVLGWDISCRAAVLRPTRARVWRARLCARAALRRGRVSGQVLERLVGHMGFTSLARRERLSVFDQPFAFTRRFYNEEASLWPSAINELAIWEGISPLLWRSLKASWGPTLCAAGASPTSLGVCSSAISVEEARGLGRHCERWRFFRGARLPPRLQAAAAAAVSDGPEVQRLSGVVPRTFWALDSATLVRMFFAKYP</sequence>
<evidence type="ECO:0000313" key="1">
    <source>
        <dbReference type="EMBL" id="CAK0856324.1"/>
    </source>
</evidence>
<reference evidence="1" key="1">
    <citation type="submission" date="2023-10" db="EMBL/GenBank/DDBJ databases">
        <authorList>
            <person name="Chen Y."/>
            <person name="Shah S."/>
            <person name="Dougan E. K."/>
            <person name="Thang M."/>
            <person name="Chan C."/>
        </authorList>
    </citation>
    <scope>NUCLEOTIDE SEQUENCE [LARGE SCALE GENOMIC DNA]</scope>
</reference>
<evidence type="ECO:0000313" key="2">
    <source>
        <dbReference type="Proteomes" id="UP001189429"/>
    </source>
</evidence>
<organism evidence="1 2">
    <name type="scientific">Prorocentrum cordatum</name>
    <dbReference type="NCBI Taxonomy" id="2364126"/>
    <lineage>
        <taxon>Eukaryota</taxon>
        <taxon>Sar</taxon>
        <taxon>Alveolata</taxon>
        <taxon>Dinophyceae</taxon>
        <taxon>Prorocentrales</taxon>
        <taxon>Prorocentraceae</taxon>
        <taxon>Prorocentrum</taxon>
    </lineage>
</organism>
<protein>
    <submittedName>
        <fullName evidence="1">Uncharacterized protein</fullName>
    </submittedName>
</protein>
<dbReference type="Proteomes" id="UP001189429">
    <property type="component" value="Unassembled WGS sequence"/>
</dbReference>
<accession>A0ABN9UAG5</accession>
<comment type="caution">
    <text evidence="1">The sequence shown here is derived from an EMBL/GenBank/DDBJ whole genome shotgun (WGS) entry which is preliminary data.</text>
</comment>